<protein>
    <submittedName>
        <fullName evidence="1">Uncharacterized protein</fullName>
    </submittedName>
</protein>
<sequence>MLAVAVARKAGSLNIAGAEITVTVKVLPAITAVTISPTDTMQVAIPLTLSSNFTPSSDDASIVHWYCKKT</sequence>
<dbReference type="STRING" id="667129.HMPREF0758_4984"/>
<dbReference type="Proteomes" id="UP000005723">
    <property type="component" value="Unassembled WGS sequence"/>
</dbReference>
<name>D4E9Y4_SEROD</name>
<reference evidence="1 2" key="1">
    <citation type="submission" date="2010-01" db="EMBL/GenBank/DDBJ databases">
        <authorList>
            <person name="Muzny D."/>
            <person name="Qin X."/>
            <person name="Deng J."/>
            <person name="Jiang H."/>
            <person name="Liu Y."/>
            <person name="Qu J."/>
            <person name="Song X.-Z."/>
            <person name="Zhang L."/>
            <person name="Thornton R."/>
            <person name="Coyle M."/>
            <person name="Francisco L."/>
            <person name="Jackson L."/>
            <person name="Javaid M."/>
            <person name="Korchina V."/>
            <person name="Kovar C."/>
            <person name="Mata R."/>
            <person name="Mathew T."/>
            <person name="Ngo R."/>
            <person name="Nguyen L."/>
            <person name="Nguyen N."/>
            <person name="Okwuonu G."/>
            <person name="Ongeri F."/>
            <person name="Pham C."/>
            <person name="Simmons D."/>
            <person name="Wilczek-Boney K."/>
            <person name="Hale W."/>
            <person name="Jakkamsetti A."/>
            <person name="Pham P."/>
            <person name="Ruth R."/>
            <person name="San Lucas F."/>
            <person name="Warren J."/>
            <person name="Zhang J."/>
            <person name="Zhao Z."/>
            <person name="Zhou C."/>
            <person name="Zhu D."/>
            <person name="Lee S."/>
            <person name="Bess C."/>
            <person name="Blankenburg K."/>
            <person name="Forbes L."/>
            <person name="Fu Q."/>
            <person name="Gubbala S."/>
            <person name="Hirani K."/>
            <person name="Jayaseelan J.C."/>
            <person name="Lara F."/>
            <person name="Munidasa M."/>
            <person name="Palculict T."/>
            <person name="Patil S."/>
            <person name="Pu L.-L."/>
            <person name="Saada N."/>
            <person name="Tang L."/>
            <person name="Weissenberger G."/>
            <person name="Zhu Y."/>
            <person name="Hemphill L."/>
            <person name="Shang Y."/>
            <person name="Youmans B."/>
            <person name="Ayvaz T."/>
            <person name="Ross M."/>
            <person name="Santibanez J."/>
            <person name="Aqrawi P."/>
            <person name="Gross S."/>
            <person name="Joshi V."/>
            <person name="Fowler G."/>
            <person name="Nazareth L."/>
            <person name="Reid J."/>
            <person name="Worley K."/>
            <person name="Petrosino J."/>
            <person name="Highlander S."/>
            <person name="Gibbs R."/>
        </authorList>
    </citation>
    <scope>NUCLEOTIDE SEQUENCE [LARGE SCALE GENOMIC DNA]</scope>
    <source>
        <strain evidence="1 2">DSM 4582</strain>
    </source>
</reference>
<evidence type="ECO:0000313" key="2">
    <source>
        <dbReference type="Proteomes" id="UP000005723"/>
    </source>
</evidence>
<keyword evidence="2" id="KW-1185">Reference proteome</keyword>
<dbReference type="HOGENOM" id="CLU_2755616_0_0_6"/>
<proteinExistence type="predicted"/>
<dbReference type="EMBL" id="ADBY01000078">
    <property type="protein sequence ID" value="EFE93376.1"/>
    <property type="molecule type" value="Genomic_DNA"/>
</dbReference>
<accession>D4E9Y4</accession>
<organism evidence="1 2">
    <name type="scientific">Serratia odorifera DSM 4582</name>
    <dbReference type="NCBI Taxonomy" id="667129"/>
    <lineage>
        <taxon>Bacteria</taxon>
        <taxon>Pseudomonadati</taxon>
        <taxon>Pseudomonadota</taxon>
        <taxon>Gammaproteobacteria</taxon>
        <taxon>Enterobacterales</taxon>
        <taxon>Yersiniaceae</taxon>
        <taxon>Serratia</taxon>
    </lineage>
</organism>
<evidence type="ECO:0000313" key="1">
    <source>
        <dbReference type="EMBL" id="EFE93376.1"/>
    </source>
</evidence>
<gene>
    <name evidence="1" type="ORF">HMPREF0758_4984</name>
</gene>
<dbReference type="AlphaFoldDB" id="D4E9Y4"/>
<comment type="caution">
    <text evidence="1">The sequence shown here is derived from an EMBL/GenBank/DDBJ whole genome shotgun (WGS) entry which is preliminary data.</text>
</comment>